<feature type="compositionally biased region" description="Basic and acidic residues" evidence="1">
    <location>
        <begin position="262"/>
        <end position="276"/>
    </location>
</feature>
<feature type="compositionally biased region" description="Acidic residues" evidence="1">
    <location>
        <begin position="322"/>
        <end position="360"/>
    </location>
</feature>
<protein>
    <submittedName>
        <fullName evidence="2">Retrovirus-related pol polyprotein from transposon TNT 1-94</fullName>
    </submittedName>
</protein>
<keyword evidence="3" id="KW-1185">Reference proteome</keyword>
<gene>
    <name evidence="2" type="ORF">Tco_1056763</name>
</gene>
<name>A0ABQ5H4G5_9ASTR</name>
<dbReference type="EMBL" id="BQNB010019166">
    <property type="protein sequence ID" value="GJT82421.1"/>
    <property type="molecule type" value="Genomic_DNA"/>
</dbReference>
<sequence length="360" mass="40865">MRLNKIWCSLIEEWVSDNEDEVKSPVVVEKKIVFPTIPKVDVVRPKQQEKPVRKTIRTMNPTAASQITLDNALVSPENTVTMVKESSSYQFKLDNKKFRVNTEVFRDILQICPKLPTQPFDIPPSTNEEIVSFIYELGYTGNIESLPELDIDHMHQPWRTFAAVINRCISEKTTRIDKLRINLHTARDDSLLGTLKYVSKTEEHQVYGDLIPKDMLNEDILNSTAYKTYYAYASGAKEPKKARKFKKPVSPKLKTVPVLPKEPTKKPVKAKKDVTSTKKTATKPKLTKNKTSVKADRGKGDGTDFESRVPDEQQGKISGTDEGTEEDDDNEDDTEDDDDNDGNDDGDDNDDDDDDDDDDY</sequence>
<dbReference type="InterPro" id="IPR016024">
    <property type="entry name" value="ARM-type_fold"/>
</dbReference>
<organism evidence="2 3">
    <name type="scientific">Tanacetum coccineum</name>
    <dbReference type="NCBI Taxonomy" id="301880"/>
    <lineage>
        <taxon>Eukaryota</taxon>
        <taxon>Viridiplantae</taxon>
        <taxon>Streptophyta</taxon>
        <taxon>Embryophyta</taxon>
        <taxon>Tracheophyta</taxon>
        <taxon>Spermatophyta</taxon>
        <taxon>Magnoliopsida</taxon>
        <taxon>eudicotyledons</taxon>
        <taxon>Gunneridae</taxon>
        <taxon>Pentapetalae</taxon>
        <taxon>asterids</taxon>
        <taxon>campanulids</taxon>
        <taxon>Asterales</taxon>
        <taxon>Asteraceae</taxon>
        <taxon>Asteroideae</taxon>
        <taxon>Anthemideae</taxon>
        <taxon>Anthemidinae</taxon>
        <taxon>Tanacetum</taxon>
    </lineage>
</organism>
<feature type="compositionally biased region" description="Basic residues" evidence="1">
    <location>
        <begin position="240"/>
        <end position="249"/>
    </location>
</feature>
<reference evidence="2" key="2">
    <citation type="submission" date="2022-01" db="EMBL/GenBank/DDBJ databases">
        <authorList>
            <person name="Yamashiro T."/>
            <person name="Shiraishi A."/>
            <person name="Satake H."/>
            <person name="Nakayama K."/>
        </authorList>
    </citation>
    <scope>NUCLEOTIDE SEQUENCE</scope>
</reference>
<feature type="compositionally biased region" description="Basic and acidic residues" evidence="1">
    <location>
        <begin position="293"/>
        <end position="314"/>
    </location>
</feature>
<evidence type="ECO:0000313" key="3">
    <source>
        <dbReference type="Proteomes" id="UP001151760"/>
    </source>
</evidence>
<reference evidence="2" key="1">
    <citation type="journal article" date="2022" name="Int. J. Mol. Sci.">
        <title>Draft Genome of Tanacetum Coccineum: Genomic Comparison of Closely Related Tanacetum-Family Plants.</title>
        <authorList>
            <person name="Yamashiro T."/>
            <person name="Shiraishi A."/>
            <person name="Nakayama K."/>
            <person name="Satake H."/>
        </authorList>
    </citation>
    <scope>NUCLEOTIDE SEQUENCE</scope>
</reference>
<evidence type="ECO:0000256" key="1">
    <source>
        <dbReference type="SAM" id="MobiDB-lite"/>
    </source>
</evidence>
<feature type="region of interest" description="Disordered" evidence="1">
    <location>
        <begin position="240"/>
        <end position="360"/>
    </location>
</feature>
<dbReference type="SUPFAM" id="SSF48371">
    <property type="entry name" value="ARM repeat"/>
    <property type="match status" value="1"/>
</dbReference>
<comment type="caution">
    <text evidence="2">The sequence shown here is derived from an EMBL/GenBank/DDBJ whole genome shotgun (WGS) entry which is preliminary data.</text>
</comment>
<proteinExistence type="predicted"/>
<dbReference type="Proteomes" id="UP001151760">
    <property type="component" value="Unassembled WGS sequence"/>
</dbReference>
<accession>A0ABQ5H4G5</accession>
<evidence type="ECO:0000313" key="2">
    <source>
        <dbReference type="EMBL" id="GJT82421.1"/>
    </source>
</evidence>